<evidence type="ECO:0000256" key="5">
    <source>
        <dbReference type="ARBA" id="ARBA00022741"/>
    </source>
</evidence>
<dbReference type="PANTHER" id="PTHR31187">
    <property type="match status" value="1"/>
</dbReference>
<feature type="transmembrane region" description="Helical" evidence="9">
    <location>
        <begin position="44"/>
        <end position="68"/>
    </location>
</feature>
<dbReference type="SUPFAM" id="SSF103473">
    <property type="entry name" value="MFS general substrate transporter"/>
    <property type="match status" value="1"/>
</dbReference>
<feature type="transmembrane region" description="Helical" evidence="9">
    <location>
        <begin position="294"/>
        <end position="312"/>
    </location>
</feature>
<feature type="transmembrane region" description="Helical" evidence="9">
    <location>
        <begin position="15"/>
        <end position="32"/>
    </location>
</feature>
<keyword evidence="11" id="KW-1185">Reference proteome</keyword>
<dbReference type="InterPro" id="IPR004667">
    <property type="entry name" value="ADP_ATP_car_bac_type"/>
</dbReference>
<sequence>MGSLWPVEPHENKKVVPMVLMMFLICFNYTLLRDLKDVLVLESMATSAILYLKLVFTLPASIIVMLVYTKMSLKMSKPNIFYSWMTFFVGFFALYGAVLYPLQDKIEPGDEWVSPYIKPSEQDIANAQKSGKPVLGDPNSTFPQFLAPVMMIVAHWSTALLYVMSELWGSVVLSLLFWGYANDICRTDEAKRFYTLFNIGANFSLIFCGLILITMGALSSDDKSKKSSGGDAMYLLMGLVCFFGCVIIGIYRWMQKNVLNDPRLCKQESESGGKKKKVKLGFTEGLKVIFTSRYVFFIGVMVIMYGISVNFVEVYYKESWKNYFPNRGHKLMFTGSFSLGTGVVALCLLIFVGGKAVRGIGWTKTALISPVSIISVGIPFMGLFMLEKYFSFCPAAVLVALGYIAVVISKSCKYSFFDPTKEMSFIPLGEDRGRAKAAVDVVGARLGKSGGGFLQIMLLACFSTKEVGAIVEVLVALLVVMVGTWTYGTVSLGNLYNQKVKEQEEPLRSVELGTATGTKA</sequence>
<feature type="transmembrane region" description="Helical" evidence="9">
    <location>
        <begin position="193"/>
        <end position="213"/>
    </location>
</feature>
<reference evidence="10 11" key="1">
    <citation type="submission" date="2015-02" db="EMBL/GenBank/DDBJ databases">
        <authorList>
            <person name="Chooi Y.-H."/>
        </authorList>
    </citation>
    <scope>NUCLEOTIDE SEQUENCE [LARGE SCALE GENOMIC DNA]</scope>
    <source>
        <strain evidence="10">E3</strain>
    </source>
</reference>
<feature type="transmembrane region" description="Helical" evidence="9">
    <location>
        <begin position="332"/>
        <end position="353"/>
    </location>
</feature>
<evidence type="ECO:0000256" key="4">
    <source>
        <dbReference type="ARBA" id="ARBA00022692"/>
    </source>
</evidence>
<feature type="transmembrane region" description="Helical" evidence="9">
    <location>
        <begin position="467"/>
        <end position="487"/>
    </location>
</feature>
<organism evidence="10 11">
    <name type="scientific">Plasmodiophora brassicae</name>
    <name type="common">Clubroot disease agent</name>
    <dbReference type="NCBI Taxonomy" id="37360"/>
    <lineage>
        <taxon>Eukaryota</taxon>
        <taxon>Sar</taxon>
        <taxon>Rhizaria</taxon>
        <taxon>Endomyxa</taxon>
        <taxon>Phytomyxea</taxon>
        <taxon>Plasmodiophorida</taxon>
        <taxon>Plasmodiophoridae</taxon>
        <taxon>Plasmodiophora</taxon>
    </lineage>
</organism>
<keyword evidence="8 9" id="KW-0472">Membrane</keyword>
<keyword evidence="4 9" id="KW-0812">Transmembrane</keyword>
<accession>A0A0G4IQW3</accession>
<feature type="transmembrane region" description="Helical" evidence="9">
    <location>
        <begin position="159"/>
        <end position="181"/>
    </location>
</feature>
<dbReference type="GO" id="GO:0016020">
    <property type="term" value="C:membrane"/>
    <property type="evidence" value="ECO:0007669"/>
    <property type="project" value="UniProtKB-SubCell"/>
</dbReference>
<proteinExistence type="inferred from homology"/>
<dbReference type="GO" id="GO:0005471">
    <property type="term" value="F:ATP:ADP antiporter activity"/>
    <property type="evidence" value="ECO:0007669"/>
    <property type="project" value="InterPro"/>
</dbReference>
<gene>
    <name evidence="10" type="ORF">PBRA_000955</name>
</gene>
<keyword evidence="5 9" id="KW-0547">Nucleotide-binding</keyword>
<evidence type="ECO:0000256" key="8">
    <source>
        <dbReference type="ARBA" id="ARBA00023136"/>
    </source>
</evidence>
<name>A0A0G4IQW3_PLABS</name>
<evidence type="ECO:0000313" key="11">
    <source>
        <dbReference type="Proteomes" id="UP000039324"/>
    </source>
</evidence>
<protein>
    <recommendedName>
        <fullName evidence="9">ADP,ATP carrier protein</fullName>
    </recommendedName>
</protein>
<dbReference type="EMBL" id="CDSF01000079">
    <property type="protein sequence ID" value="CEO97610.1"/>
    <property type="molecule type" value="Genomic_DNA"/>
</dbReference>
<keyword evidence="3 9" id="KW-0813">Transport</keyword>
<feature type="transmembrane region" description="Helical" evidence="9">
    <location>
        <begin position="389"/>
        <end position="408"/>
    </location>
</feature>
<keyword evidence="6 9" id="KW-0067">ATP-binding</keyword>
<comment type="similarity">
    <text evidence="2 9">Belongs to the ADP/ATP translocase tlc family.</text>
</comment>
<keyword evidence="7 9" id="KW-1133">Transmembrane helix</keyword>
<evidence type="ECO:0000256" key="3">
    <source>
        <dbReference type="ARBA" id="ARBA00022448"/>
    </source>
</evidence>
<feature type="transmembrane region" description="Helical" evidence="9">
    <location>
        <begin position="365"/>
        <end position="383"/>
    </location>
</feature>
<dbReference type="Pfam" id="PF03219">
    <property type="entry name" value="TLC"/>
    <property type="match status" value="2"/>
</dbReference>
<dbReference type="InterPro" id="IPR036259">
    <property type="entry name" value="MFS_trans_sf"/>
</dbReference>
<dbReference type="OMA" id="FLMTAIY"/>
<evidence type="ECO:0000313" key="10">
    <source>
        <dbReference type="EMBL" id="CEO97610.1"/>
    </source>
</evidence>
<evidence type="ECO:0000256" key="2">
    <source>
        <dbReference type="ARBA" id="ARBA00007127"/>
    </source>
</evidence>
<feature type="transmembrane region" description="Helical" evidence="9">
    <location>
        <begin position="233"/>
        <end position="254"/>
    </location>
</feature>
<evidence type="ECO:0000256" key="7">
    <source>
        <dbReference type="ARBA" id="ARBA00022989"/>
    </source>
</evidence>
<comment type="subcellular location">
    <subcellularLocation>
        <location evidence="1 9">Membrane</location>
        <topology evidence="1 9">Multi-pass membrane protein</topology>
    </subcellularLocation>
</comment>
<feature type="transmembrane region" description="Helical" evidence="9">
    <location>
        <begin position="80"/>
        <end position="102"/>
    </location>
</feature>
<dbReference type="Proteomes" id="UP000039324">
    <property type="component" value="Unassembled WGS sequence"/>
</dbReference>
<evidence type="ECO:0000256" key="1">
    <source>
        <dbReference type="ARBA" id="ARBA00004141"/>
    </source>
</evidence>
<dbReference type="GO" id="GO:0005524">
    <property type="term" value="F:ATP binding"/>
    <property type="evidence" value="ECO:0007669"/>
    <property type="project" value="UniProtKB-KW"/>
</dbReference>
<evidence type="ECO:0000256" key="6">
    <source>
        <dbReference type="ARBA" id="ARBA00022840"/>
    </source>
</evidence>
<dbReference type="STRING" id="37360.A0A0G4IQW3"/>
<dbReference type="PANTHER" id="PTHR31187:SF1">
    <property type="entry name" value="ADP,ATP CARRIER PROTEIN 1"/>
    <property type="match status" value="1"/>
</dbReference>
<dbReference type="OrthoDB" id="2190844at2759"/>
<evidence type="ECO:0000256" key="9">
    <source>
        <dbReference type="RuleBase" id="RU363121"/>
    </source>
</evidence>
<dbReference type="AlphaFoldDB" id="A0A0G4IQW3"/>